<reference evidence="2 3" key="1">
    <citation type="submission" date="2022-12" db="EMBL/GenBank/DDBJ databases">
        <title>Genomic features and morphological characterization of a novel Knufia sp. strain isolated from spacecraft assembly facility.</title>
        <authorList>
            <person name="Teixeira M."/>
            <person name="Chander A.M."/>
            <person name="Stajich J.E."/>
            <person name="Venkateswaran K."/>
        </authorList>
    </citation>
    <scope>NUCLEOTIDE SEQUENCE [LARGE SCALE GENOMIC DNA]</scope>
    <source>
        <strain evidence="2 3">FJI-L2-BK-P2</strain>
    </source>
</reference>
<feature type="region of interest" description="Disordered" evidence="1">
    <location>
        <begin position="1"/>
        <end position="98"/>
    </location>
</feature>
<dbReference type="GO" id="GO:0003887">
    <property type="term" value="F:DNA-directed DNA polymerase activity"/>
    <property type="evidence" value="ECO:0007669"/>
    <property type="project" value="TreeGrafter"/>
</dbReference>
<dbReference type="GO" id="GO:0000731">
    <property type="term" value="P:DNA synthesis involved in DNA repair"/>
    <property type="evidence" value="ECO:0007669"/>
    <property type="project" value="InterPro"/>
</dbReference>
<dbReference type="EMBL" id="JAKLMC020000047">
    <property type="protein sequence ID" value="KAK5948491.1"/>
    <property type="molecule type" value="Genomic_DNA"/>
</dbReference>
<protein>
    <recommendedName>
        <fullName evidence="4">DNA polymerase delta subunit 4</fullName>
    </recommendedName>
</protein>
<dbReference type="PANTHER" id="PTHR14303">
    <property type="entry name" value="DNA POLYMERASE DELTA SUBUNIT 4"/>
    <property type="match status" value="1"/>
</dbReference>
<dbReference type="Pfam" id="PF04081">
    <property type="entry name" value="DNA_pol_delta_4"/>
    <property type="match status" value="1"/>
</dbReference>
<sequence length="224" mass="25056">MPPKTRRAASGPTAAGQSTLSFKNRVSKPSDSVTALKNAKSKLNEPAQEIITEEIVKQSTPEPEEQVTNSGKSKAEQVESPVRIVPSPARKRKVRRSINDDDEDISFEAAEKQAQKTSDAQVKKYWKAEEDSRIAPRVHQQTVHLHEKILRHFDLCSEYGPCIGITRLHRWKRAQGMNLNPPIEVLAVLLKEEAKETTKGERRNTGRIAYVDELGGARDIEVTA</sequence>
<evidence type="ECO:0000313" key="2">
    <source>
        <dbReference type="EMBL" id="KAK5948491.1"/>
    </source>
</evidence>
<dbReference type="GO" id="GO:0006261">
    <property type="term" value="P:DNA-templated DNA replication"/>
    <property type="evidence" value="ECO:0007669"/>
    <property type="project" value="TreeGrafter"/>
</dbReference>
<comment type="caution">
    <text evidence="2">The sequence shown here is derived from an EMBL/GenBank/DDBJ whole genome shotgun (WGS) entry which is preliminary data.</text>
</comment>
<gene>
    <name evidence="2" type="ORF">OHC33_010525</name>
</gene>
<dbReference type="InterPro" id="IPR007218">
    <property type="entry name" value="DNA_pol_delta_4"/>
</dbReference>
<dbReference type="AlphaFoldDB" id="A0AAN8EYP8"/>
<evidence type="ECO:0000256" key="1">
    <source>
        <dbReference type="SAM" id="MobiDB-lite"/>
    </source>
</evidence>
<dbReference type="Proteomes" id="UP001316803">
    <property type="component" value="Unassembled WGS sequence"/>
</dbReference>
<dbReference type="PANTHER" id="PTHR14303:SF0">
    <property type="entry name" value="DNA POLYMERASE DELTA SUBUNIT 4"/>
    <property type="match status" value="1"/>
</dbReference>
<proteinExistence type="predicted"/>
<organism evidence="2 3">
    <name type="scientific">Knufia fluminis</name>
    <dbReference type="NCBI Taxonomy" id="191047"/>
    <lineage>
        <taxon>Eukaryota</taxon>
        <taxon>Fungi</taxon>
        <taxon>Dikarya</taxon>
        <taxon>Ascomycota</taxon>
        <taxon>Pezizomycotina</taxon>
        <taxon>Eurotiomycetes</taxon>
        <taxon>Chaetothyriomycetidae</taxon>
        <taxon>Chaetothyriales</taxon>
        <taxon>Trichomeriaceae</taxon>
        <taxon>Knufia</taxon>
    </lineage>
</organism>
<name>A0AAN8EYP8_9EURO</name>
<evidence type="ECO:0008006" key="4">
    <source>
        <dbReference type="Google" id="ProtNLM"/>
    </source>
</evidence>
<feature type="compositionally biased region" description="Polar residues" evidence="1">
    <location>
        <begin position="57"/>
        <end position="72"/>
    </location>
</feature>
<keyword evidence="3" id="KW-1185">Reference proteome</keyword>
<evidence type="ECO:0000313" key="3">
    <source>
        <dbReference type="Proteomes" id="UP001316803"/>
    </source>
</evidence>
<dbReference type="GO" id="GO:0043625">
    <property type="term" value="C:delta DNA polymerase complex"/>
    <property type="evidence" value="ECO:0007669"/>
    <property type="project" value="TreeGrafter"/>
</dbReference>
<feature type="compositionally biased region" description="Polar residues" evidence="1">
    <location>
        <begin position="15"/>
        <end position="35"/>
    </location>
</feature>
<accession>A0AAN8EYP8</accession>